<gene>
    <name evidence="2" type="ORF">AQJ64_08520</name>
</gene>
<name>A0A101T5K7_9ACTN</name>
<accession>A0A101T5K7</accession>
<protein>
    <recommendedName>
        <fullName evidence="1">Knr4/Smi1-like domain-containing protein</fullName>
    </recommendedName>
</protein>
<dbReference type="AlphaFoldDB" id="A0A101T5K7"/>
<evidence type="ECO:0000259" key="1">
    <source>
        <dbReference type="Pfam" id="PF09346"/>
    </source>
</evidence>
<evidence type="ECO:0000313" key="2">
    <source>
        <dbReference type="EMBL" id="KUN86089.1"/>
    </source>
</evidence>
<dbReference type="Pfam" id="PF09346">
    <property type="entry name" value="SMI1_KNR4"/>
    <property type="match status" value="1"/>
</dbReference>
<organism evidence="2 3">
    <name type="scientific">Streptomyces griseoruber</name>
    <dbReference type="NCBI Taxonomy" id="1943"/>
    <lineage>
        <taxon>Bacteria</taxon>
        <taxon>Bacillati</taxon>
        <taxon>Actinomycetota</taxon>
        <taxon>Actinomycetes</taxon>
        <taxon>Kitasatosporales</taxon>
        <taxon>Streptomycetaceae</taxon>
        <taxon>Streptomyces</taxon>
    </lineage>
</organism>
<dbReference type="OrthoDB" id="3466111at2"/>
<dbReference type="SUPFAM" id="SSF160631">
    <property type="entry name" value="SMI1/KNR4-like"/>
    <property type="match status" value="1"/>
</dbReference>
<dbReference type="Proteomes" id="UP000052982">
    <property type="component" value="Unassembled WGS sequence"/>
</dbReference>
<dbReference type="InterPro" id="IPR018958">
    <property type="entry name" value="Knr4/Smi1-like_dom"/>
</dbReference>
<keyword evidence="3" id="KW-1185">Reference proteome</keyword>
<reference evidence="2 3" key="1">
    <citation type="submission" date="2015-10" db="EMBL/GenBank/DDBJ databases">
        <title>Draft genome sequence of Streptomyces griseoruber DSM 40281, type strain for the species Streptomyces griseoruber.</title>
        <authorList>
            <person name="Ruckert C."/>
            <person name="Winkler A."/>
            <person name="Kalinowski J."/>
            <person name="Kampfer P."/>
            <person name="Glaeser S."/>
        </authorList>
    </citation>
    <scope>NUCLEOTIDE SEQUENCE [LARGE SCALE GENOMIC DNA]</scope>
    <source>
        <strain evidence="2 3">DSM 40281</strain>
    </source>
</reference>
<feature type="domain" description="Knr4/Smi1-like" evidence="1">
    <location>
        <begin position="2"/>
        <end position="131"/>
    </location>
</feature>
<dbReference type="InterPro" id="IPR037883">
    <property type="entry name" value="Knr4/Smi1-like_sf"/>
</dbReference>
<comment type="caution">
    <text evidence="2">The sequence shown here is derived from an EMBL/GenBank/DDBJ whole genome shotgun (WGS) entry which is preliminary data.</text>
</comment>
<sequence length="151" mass="17210">MISDAEAKLGLSFPQEMWTWLLTNDGVRMADGDASGKFVGIDSSFLPSGWHLLSVEQIVKVYEWRIGMEAMEPSPDPDPVCLGWHRDWIPFAVETDWLYGRFIDTSTGLLGCWSDGDLNQFETHDSLADYFHSLANQMREYGKTEDGRLVW</sequence>
<evidence type="ECO:0000313" key="3">
    <source>
        <dbReference type="Proteomes" id="UP000052982"/>
    </source>
</evidence>
<proteinExistence type="predicted"/>
<dbReference type="EMBL" id="LMWW01000010">
    <property type="protein sequence ID" value="KUN86089.1"/>
    <property type="molecule type" value="Genomic_DNA"/>
</dbReference>